<dbReference type="EMBL" id="OY660887">
    <property type="protein sequence ID" value="CAJ1087693.1"/>
    <property type="molecule type" value="Genomic_DNA"/>
</dbReference>
<evidence type="ECO:0000313" key="2">
    <source>
        <dbReference type="EMBL" id="CAJ1087693.1"/>
    </source>
</evidence>
<feature type="compositionally biased region" description="Pro residues" evidence="1">
    <location>
        <begin position="64"/>
        <end position="74"/>
    </location>
</feature>
<protein>
    <submittedName>
        <fullName evidence="2">Uncharacterized protein</fullName>
    </submittedName>
</protein>
<accession>A0AAV1HNZ0</accession>
<sequence length="204" mass="22032">MQLTLECRQQQTQRGGGGGGASLEMRLRLGGINAGAAEHRNEKRKEVRKGEKVAVSSPSSSSFPPHPPPPPPPDGCHRLKQKHLVAPEASVDLTPFKFTVKVLRLPIQAGYSRLLLLEDKPHKSTVSPLLQSTGREEYAAFSLNYDGFVVNEFAPQSSSSSCMCSEAAESVEEVDDQEKAARLGRSELSILKPGIVTLMGGLEV</sequence>
<evidence type="ECO:0000256" key="1">
    <source>
        <dbReference type="SAM" id="MobiDB-lite"/>
    </source>
</evidence>
<feature type="region of interest" description="Disordered" evidence="1">
    <location>
        <begin position="1"/>
        <end position="75"/>
    </location>
</feature>
<dbReference type="Proteomes" id="UP001178508">
    <property type="component" value="Chromosome 24"/>
</dbReference>
<feature type="compositionally biased region" description="Low complexity" evidence="1">
    <location>
        <begin position="53"/>
        <end position="63"/>
    </location>
</feature>
<organism evidence="2 3">
    <name type="scientific">Xyrichtys novacula</name>
    <name type="common">Pearly razorfish</name>
    <name type="synonym">Hemipteronotus novacula</name>
    <dbReference type="NCBI Taxonomy" id="13765"/>
    <lineage>
        <taxon>Eukaryota</taxon>
        <taxon>Metazoa</taxon>
        <taxon>Chordata</taxon>
        <taxon>Craniata</taxon>
        <taxon>Vertebrata</taxon>
        <taxon>Euteleostomi</taxon>
        <taxon>Actinopterygii</taxon>
        <taxon>Neopterygii</taxon>
        <taxon>Teleostei</taxon>
        <taxon>Neoteleostei</taxon>
        <taxon>Acanthomorphata</taxon>
        <taxon>Eupercaria</taxon>
        <taxon>Labriformes</taxon>
        <taxon>Labridae</taxon>
        <taxon>Xyrichtys</taxon>
    </lineage>
</organism>
<reference evidence="2" key="1">
    <citation type="submission" date="2023-08" db="EMBL/GenBank/DDBJ databases">
        <authorList>
            <person name="Alioto T."/>
            <person name="Alioto T."/>
            <person name="Gomez Garrido J."/>
        </authorList>
    </citation>
    <scope>NUCLEOTIDE SEQUENCE</scope>
</reference>
<evidence type="ECO:0000313" key="3">
    <source>
        <dbReference type="Proteomes" id="UP001178508"/>
    </source>
</evidence>
<name>A0AAV1HNZ0_XYRNO</name>
<keyword evidence="3" id="KW-1185">Reference proteome</keyword>
<dbReference type="AlphaFoldDB" id="A0AAV1HNZ0"/>
<gene>
    <name evidence="2" type="ORF">XNOV1_A022283</name>
</gene>
<proteinExistence type="predicted"/>
<feature type="compositionally biased region" description="Basic and acidic residues" evidence="1">
    <location>
        <begin position="37"/>
        <end position="52"/>
    </location>
</feature>